<feature type="compositionally biased region" description="Low complexity" evidence="3">
    <location>
        <begin position="1090"/>
        <end position="1106"/>
    </location>
</feature>
<proteinExistence type="predicted"/>
<feature type="domain" description="Serine/threonine-protein phosphatase 4 regulatory subunit 3-like central" evidence="4">
    <location>
        <begin position="224"/>
        <end position="836"/>
    </location>
</feature>
<accession>A0ABR1JZP3</accession>
<dbReference type="Pfam" id="PF22972">
    <property type="entry name" value="EVH1_PP4R3"/>
    <property type="match status" value="1"/>
</dbReference>
<dbReference type="InterPro" id="IPR011993">
    <property type="entry name" value="PH-like_dom_sf"/>
</dbReference>
<feature type="compositionally biased region" description="Acidic residues" evidence="3">
    <location>
        <begin position="994"/>
        <end position="1006"/>
    </location>
</feature>
<dbReference type="InterPro" id="IPR016024">
    <property type="entry name" value="ARM-type_fold"/>
</dbReference>
<evidence type="ECO:0000313" key="7">
    <source>
        <dbReference type="Proteomes" id="UP001498398"/>
    </source>
</evidence>
<feature type="compositionally biased region" description="Polar residues" evidence="3">
    <location>
        <begin position="890"/>
        <end position="902"/>
    </location>
</feature>
<organism evidence="6 7">
    <name type="scientific">Marasmiellus scandens</name>
    <dbReference type="NCBI Taxonomy" id="2682957"/>
    <lineage>
        <taxon>Eukaryota</taxon>
        <taxon>Fungi</taxon>
        <taxon>Dikarya</taxon>
        <taxon>Basidiomycota</taxon>
        <taxon>Agaricomycotina</taxon>
        <taxon>Agaricomycetes</taxon>
        <taxon>Agaricomycetidae</taxon>
        <taxon>Agaricales</taxon>
        <taxon>Marasmiineae</taxon>
        <taxon>Omphalotaceae</taxon>
        <taxon>Marasmiellus</taxon>
    </lineage>
</organism>
<dbReference type="EMBL" id="JBANRG010000002">
    <property type="protein sequence ID" value="KAK7470261.1"/>
    <property type="molecule type" value="Genomic_DNA"/>
</dbReference>
<keyword evidence="2" id="KW-0539">Nucleus</keyword>
<dbReference type="Gene3D" id="2.30.29.30">
    <property type="entry name" value="Pleckstrin-homology domain (PH domain)/Phosphotyrosine-binding domain (PTB)"/>
    <property type="match status" value="1"/>
</dbReference>
<evidence type="ECO:0000259" key="4">
    <source>
        <dbReference type="Pfam" id="PF04802"/>
    </source>
</evidence>
<feature type="compositionally biased region" description="Basic and acidic residues" evidence="3">
    <location>
        <begin position="1053"/>
        <end position="1086"/>
    </location>
</feature>
<keyword evidence="7" id="KW-1185">Reference proteome</keyword>
<sequence length="1123" mass="126307">MSEDGGQHESLSLIVIPPADPHDIPPTSPDDSVLDVNTHVDLIENVHETPGISGDVNGVISDEDHDYPHASDSNEMKRVKVYKLVGSSWLDQGTAFCMGHLSEDGSEALLTAQSERAPEDIILSTVIRNNETYTRQEDTLIVWTEPDGVDYALSFQDPEGCAEVWNFIMDVQRHLNGISEERGSVINIDSSSPLIGPEAQSSTATSAIIRTGHLPSPTLGMIGEIDRAIKALSRTQQVKEKICEYIQAEEYIKQLVEVMHSAEQAESLQNLHALCSIMQTILMLNDHTIYELILEDELFFDVVGMLEYDPEFPTYKANYREFLHQSTRYHQPIHIYDPDIQRKIHHTYRLQFLKDVVLARVLDDSTFNVLNSCIIFNQIDIITHVQADDHFLLDVAKLFVDEEILHHARRNQQLQLQQQQQQQQRMGQRPLTISLQSREASPPVNGLSPKLANGALPPSTPGASSSTSAPSIMYFFAPPDDVLGEEQITHRQQVVFLIQQLCIMGKNVQLPARMALFRSLVDRGILFAVQWALSRPEKDITSKPVISAGGEVLAALLDHDVNGVRGHVLRQIIVIEKERGVGTKGADKAETIMELCCKIMAQSRDMAIQNQVGDALRVWLDLPLGGGDIVSAMGTEASQALASKFGRKDDPGTERFMNYFYQECVKILFSPFSELQEWKNFSDPVLPLTREQTNRYVYLCDLLYNFTLQHQHRSVFFVMSTNIVLRVATLLKAKDKHLRHAAFRFFRLLLKLNNQNIHSQIMKHDILKPILDLTLRESRRDNLLSCSCQEYFEHMRRENMKDLIKFCMTKHEEEIKALAKSPLGGQRFQMFIRRWEMNNEPLPVEMKDKPIDPRWPVQSRALDAEEEDYFNGEDDDDFIPSISHHWPRTNGPSPLQHGNNNNLKRKRRMAVAGPLASRGIRPQNNQNHAPQMRTLGPLVDYDDEEEAGGASPDGKDKDKDKDKEDAPPSSPKLSHRQVGSGSPNGLAPKRLGSEEEEDDDDDDDERDNMLEALVNSRPQSPAPGLMASLDELGPMRPGEKRRRDEEDEDEELLERLSRSAKKPDLGDGKAKEASAVRVKPNEEPKKLKLKLISSKAASIASSTPSTSPSPVPSEPGAKDGDTG</sequence>
<evidence type="ECO:0000256" key="3">
    <source>
        <dbReference type="SAM" id="MobiDB-lite"/>
    </source>
</evidence>
<protein>
    <submittedName>
        <fullName evidence="6">Platinum sensitivity protein</fullName>
    </submittedName>
</protein>
<dbReference type="Pfam" id="PF04802">
    <property type="entry name" value="PP4R3"/>
    <property type="match status" value="1"/>
</dbReference>
<dbReference type="SUPFAM" id="SSF48371">
    <property type="entry name" value="ARM repeat"/>
    <property type="match status" value="1"/>
</dbReference>
<feature type="compositionally biased region" description="Basic and acidic residues" evidence="3">
    <location>
        <begin position="953"/>
        <end position="966"/>
    </location>
</feature>
<dbReference type="Proteomes" id="UP001498398">
    <property type="component" value="Unassembled WGS sequence"/>
</dbReference>
<dbReference type="InterPro" id="IPR006887">
    <property type="entry name" value="P4R3-like_central_dom"/>
</dbReference>
<name>A0ABR1JZP3_9AGAR</name>
<dbReference type="InterPro" id="IPR051137">
    <property type="entry name" value="PP4R3-like"/>
</dbReference>
<gene>
    <name evidence="6" type="primary">PSY2</name>
    <name evidence="6" type="ORF">VKT23_001695</name>
</gene>
<comment type="caution">
    <text evidence="6">The sequence shown here is derived from an EMBL/GenBank/DDBJ whole genome shotgun (WGS) entry which is preliminary data.</text>
</comment>
<dbReference type="PANTHER" id="PTHR23318:SF0">
    <property type="entry name" value="SERINE_THREONINE-PROTEIN PHOSPHATASE 4 REGULATORY SUBUNIT 3"/>
    <property type="match status" value="1"/>
</dbReference>
<evidence type="ECO:0000256" key="2">
    <source>
        <dbReference type="ARBA" id="ARBA00023242"/>
    </source>
</evidence>
<evidence type="ECO:0000313" key="6">
    <source>
        <dbReference type="EMBL" id="KAK7470261.1"/>
    </source>
</evidence>
<dbReference type="InterPro" id="IPR055236">
    <property type="entry name" value="EVH1_PP4R3"/>
</dbReference>
<feature type="domain" description="PP4R3 EVH1-like" evidence="5">
    <location>
        <begin position="77"/>
        <end position="175"/>
    </location>
</feature>
<dbReference type="PANTHER" id="PTHR23318">
    <property type="entry name" value="ATP SYNTHASE GAMMA-RELATED"/>
    <property type="match status" value="1"/>
</dbReference>
<comment type="subcellular location">
    <subcellularLocation>
        <location evidence="1">Nucleus</location>
    </subcellularLocation>
</comment>
<reference evidence="6 7" key="1">
    <citation type="submission" date="2024-01" db="EMBL/GenBank/DDBJ databases">
        <title>A draft genome for the cacao thread blight pathogen Marasmiellus scandens.</title>
        <authorList>
            <person name="Baruah I.K."/>
            <person name="Leung J."/>
            <person name="Bukari Y."/>
            <person name="Amoako-Attah I."/>
            <person name="Meinhardt L.W."/>
            <person name="Bailey B.A."/>
            <person name="Cohen S.P."/>
        </authorList>
    </citation>
    <scope>NUCLEOTIDE SEQUENCE [LARGE SCALE GENOMIC DNA]</scope>
    <source>
        <strain evidence="6 7">GH-19</strain>
    </source>
</reference>
<evidence type="ECO:0000259" key="5">
    <source>
        <dbReference type="Pfam" id="PF22972"/>
    </source>
</evidence>
<dbReference type="SUPFAM" id="SSF50729">
    <property type="entry name" value="PH domain-like"/>
    <property type="match status" value="1"/>
</dbReference>
<feature type="region of interest" description="Disordered" evidence="3">
    <location>
        <begin position="881"/>
        <end position="1123"/>
    </location>
</feature>
<evidence type="ECO:0000256" key="1">
    <source>
        <dbReference type="ARBA" id="ARBA00004123"/>
    </source>
</evidence>
<feature type="region of interest" description="Disordered" evidence="3">
    <location>
        <begin position="438"/>
        <end position="467"/>
    </location>
</feature>